<dbReference type="InterPro" id="IPR053098">
    <property type="entry name" value="Petuviruses_polyprotein"/>
</dbReference>
<dbReference type="PhylomeDB" id="A0A068UA79"/>
<sequence>MSSLTASLSSSDLILHKSNSNKLDYLYEISIEPEVVNPTSLRLINPYSAFGKQAFSLLRAIKSLIKHHLKGVREFIQASKVDQHHILATKKEQFITLFIPPDFLSQWKQQGFTRIYFGAIRFSLSFHERKGLCMVARIALLDTRFKKYQHACIAIVETTLDAGTVFITLFPNFNTSLFDPHLFDALKVHVQIIGAYQVSDAIVATLHYQMVYSVQNHALGLTISGGEEALLIRVHEKNLASCTRVPKQISRSELIQLLPDN</sequence>
<dbReference type="Gramene" id="CDP04523">
    <property type="protein sequence ID" value="CDP04523"/>
    <property type="gene ID" value="GSCOC_T00017949001"/>
</dbReference>
<dbReference type="Proteomes" id="UP000295252">
    <property type="component" value="Chromosome XI"/>
</dbReference>
<proteinExistence type="predicted"/>
<dbReference type="EMBL" id="HG739096">
    <property type="protein sequence ID" value="CDP04523.1"/>
    <property type="molecule type" value="Genomic_DNA"/>
</dbReference>
<evidence type="ECO:0000313" key="1">
    <source>
        <dbReference type="EMBL" id="CDP04523.1"/>
    </source>
</evidence>
<dbReference type="Pfam" id="PF01107">
    <property type="entry name" value="MP"/>
    <property type="match status" value="1"/>
</dbReference>
<dbReference type="PANTHER" id="PTHR48435">
    <property type="entry name" value="POLYPROTEIN"/>
    <property type="match status" value="1"/>
</dbReference>
<dbReference type="PANTHER" id="PTHR48435:SF1">
    <property type="entry name" value="POLYPROTEIN"/>
    <property type="match status" value="1"/>
</dbReference>
<dbReference type="AlphaFoldDB" id="A0A068UA79"/>
<dbReference type="InterPro" id="IPR028919">
    <property type="entry name" value="Viral_movement"/>
</dbReference>
<organism evidence="1 2">
    <name type="scientific">Coffea canephora</name>
    <name type="common">Robusta coffee</name>
    <dbReference type="NCBI Taxonomy" id="49390"/>
    <lineage>
        <taxon>Eukaryota</taxon>
        <taxon>Viridiplantae</taxon>
        <taxon>Streptophyta</taxon>
        <taxon>Embryophyta</taxon>
        <taxon>Tracheophyta</taxon>
        <taxon>Spermatophyta</taxon>
        <taxon>Magnoliopsida</taxon>
        <taxon>eudicotyledons</taxon>
        <taxon>Gunneridae</taxon>
        <taxon>Pentapetalae</taxon>
        <taxon>asterids</taxon>
        <taxon>lamiids</taxon>
        <taxon>Gentianales</taxon>
        <taxon>Rubiaceae</taxon>
        <taxon>Ixoroideae</taxon>
        <taxon>Gardenieae complex</taxon>
        <taxon>Bertiereae - Coffeeae clade</taxon>
        <taxon>Coffeeae</taxon>
        <taxon>Coffea</taxon>
    </lineage>
</organism>
<accession>A0A068UA79</accession>
<dbReference type="InParanoid" id="A0A068UA79"/>
<dbReference type="OrthoDB" id="1720991at2759"/>
<reference evidence="2" key="1">
    <citation type="journal article" date="2014" name="Science">
        <title>The coffee genome provides insight into the convergent evolution of caffeine biosynthesis.</title>
        <authorList>
            <person name="Denoeud F."/>
            <person name="Carretero-Paulet L."/>
            <person name="Dereeper A."/>
            <person name="Droc G."/>
            <person name="Guyot R."/>
            <person name="Pietrella M."/>
            <person name="Zheng C."/>
            <person name="Alberti A."/>
            <person name="Anthony F."/>
            <person name="Aprea G."/>
            <person name="Aury J.M."/>
            <person name="Bento P."/>
            <person name="Bernard M."/>
            <person name="Bocs S."/>
            <person name="Campa C."/>
            <person name="Cenci A."/>
            <person name="Combes M.C."/>
            <person name="Crouzillat D."/>
            <person name="Da Silva C."/>
            <person name="Daddiego L."/>
            <person name="De Bellis F."/>
            <person name="Dussert S."/>
            <person name="Garsmeur O."/>
            <person name="Gayraud T."/>
            <person name="Guignon V."/>
            <person name="Jahn K."/>
            <person name="Jamilloux V."/>
            <person name="Joet T."/>
            <person name="Labadie K."/>
            <person name="Lan T."/>
            <person name="Leclercq J."/>
            <person name="Lepelley M."/>
            <person name="Leroy T."/>
            <person name="Li L.T."/>
            <person name="Librado P."/>
            <person name="Lopez L."/>
            <person name="Munoz A."/>
            <person name="Noel B."/>
            <person name="Pallavicini A."/>
            <person name="Perrotta G."/>
            <person name="Poncet V."/>
            <person name="Pot D."/>
            <person name="Priyono X."/>
            <person name="Rigoreau M."/>
            <person name="Rouard M."/>
            <person name="Rozas J."/>
            <person name="Tranchant-Dubreuil C."/>
            <person name="VanBuren R."/>
            <person name="Zhang Q."/>
            <person name="Andrade A.C."/>
            <person name="Argout X."/>
            <person name="Bertrand B."/>
            <person name="de Kochko A."/>
            <person name="Graziosi G."/>
            <person name="Henry R.J."/>
            <person name="Jayarama X."/>
            <person name="Ming R."/>
            <person name="Nagai C."/>
            <person name="Rounsley S."/>
            <person name="Sankoff D."/>
            <person name="Giuliano G."/>
            <person name="Albert V.A."/>
            <person name="Wincker P."/>
            <person name="Lashermes P."/>
        </authorList>
    </citation>
    <scope>NUCLEOTIDE SEQUENCE [LARGE SCALE GENOMIC DNA]</scope>
    <source>
        <strain evidence="2">cv. DH200-94</strain>
    </source>
</reference>
<dbReference type="OMA" id="HACIAIV"/>
<protein>
    <submittedName>
        <fullName evidence="1">Uncharacterized protein</fullName>
    </submittedName>
</protein>
<name>A0A068UA79_COFCA</name>
<evidence type="ECO:0000313" key="2">
    <source>
        <dbReference type="Proteomes" id="UP000295252"/>
    </source>
</evidence>
<keyword evidence="2" id="KW-1185">Reference proteome</keyword>
<gene>
    <name evidence="1" type="ORF">GSCOC_T00017949001</name>
</gene>